<evidence type="ECO:0000313" key="2">
    <source>
        <dbReference type="Proteomes" id="UP001162060"/>
    </source>
</evidence>
<dbReference type="Proteomes" id="UP001162060">
    <property type="component" value="Unassembled WGS sequence"/>
</dbReference>
<reference evidence="1" key="1">
    <citation type="submission" date="2024-01" db="EMBL/GenBank/DDBJ databases">
        <authorList>
            <person name="Webb A."/>
        </authorList>
    </citation>
    <scope>NUCLEOTIDE SEQUENCE</scope>
    <source>
        <strain evidence="1">Pm1</strain>
    </source>
</reference>
<proteinExistence type="predicted"/>
<accession>A0AAV1V0G1</accession>
<dbReference type="EMBL" id="CAKLBY020000249">
    <property type="protein sequence ID" value="CAK7939747.1"/>
    <property type="molecule type" value="Genomic_DNA"/>
</dbReference>
<comment type="caution">
    <text evidence="1">The sequence shown here is derived from an EMBL/GenBank/DDBJ whole genome shotgun (WGS) entry which is preliminary data.</text>
</comment>
<organism evidence="1 2">
    <name type="scientific">Peronospora matthiolae</name>
    <dbReference type="NCBI Taxonomy" id="2874970"/>
    <lineage>
        <taxon>Eukaryota</taxon>
        <taxon>Sar</taxon>
        <taxon>Stramenopiles</taxon>
        <taxon>Oomycota</taxon>
        <taxon>Peronosporomycetes</taxon>
        <taxon>Peronosporales</taxon>
        <taxon>Peronosporaceae</taxon>
        <taxon>Peronospora</taxon>
    </lineage>
</organism>
<sequence>MTDCIPGGSCDAFADVRGLTSTCDCVLANNRAKGRSSSWTDSCKARSCSTCGKKHLQLQTSPRSFVQHRAD</sequence>
<protein>
    <submittedName>
        <fullName evidence="1">Uncharacterized protein</fullName>
    </submittedName>
</protein>
<name>A0AAV1V0G1_9STRA</name>
<evidence type="ECO:0000313" key="1">
    <source>
        <dbReference type="EMBL" id="CAK7939747.1"/>
    </source>
</evidence>
<dbReference type="AlphaFoldDB" id="A0AAV1V0G1"/>
<gene>
    <name evidence="1" type="ORF">PM001_LOCUS24897</name>
</gene>